<dbReference type="PANTHER" id="PTHR42930">
    <property type="entry name" value="PHOSPHATE-SPECIFIC TRANSPORT SYSTEM ACCESSORY PROTEIN PHOU"/>
    <property type="match status" value="1"/>
</dbReference>
<reference evidence="4 6" key="2">
    <citation type="submission" date="2014-01" db="EMBL/GenBank/DDBJ databases">
        <title>Draft genome sequencing of Bacillus alcalophilus CGMCC 1.3604.</title>
        <authorList>
            <person name="Yang J."/>
            <person name="Diao L."/>
            <person name="Yang S."/>
        </authorList>
    </citation>
    <scope>NUCLEOTIDE SEQUENCE [LARGE SCALE GENOMIC DNA]</scope>
    <source>
        <strain evidence="4 6">CGMCC 1.3604</strain>
    </source>
</reference>
<protein>
    <recommendedName>
        <fullName evidence="1">Phosphate-specific transport system accessory protein PhoU</fullName>
    </recommendedName>
</protein>
<dbReference type="STRING" id="1218173.BALCAV_0203105"/>
<dbReference type="GO" id="GO:0005737">
    <property type="term" value="C:cytoplasm"/>
    <property type="evidence" value="ECO:0007669"/>
    <property type="project" value="UniProtKB-SubCell"/>
</dbReference>
<comment type="function">
    <text evidence="1">Plays a role in the regulation of phosphate uptake.</text>
</comment>
<dbReference type="Pfam" id="PF01895">
    <property type="entry name" value="PhoU"/>
    <property type="match status" value="2"/>
</dbReference>
<feature type="domain" description="PhoU" evidence="2">
    <location>
        <begin position="122"/>
        <end position="205"/>
    </location>
</feature>
<comment type="subunit">
    <text evidence="1">Homodimer.</text>
</comment>
<comment type="caution">
    <text evidence="3">The sequence shown here is derived from an EMBL/GenBank/DDBJ whole genome shotgun (WGS) entry which is preliminary data.</text>
</comment>
<gene>
    <name evidence="4" type="ORF">AJ85_01170</name>
    <name evidence="3" type="ORF">BALCAV_0203105</name>
</gene>
<dbReference type="Proteomes" id="UP000002754">
    <property type="component" value="Unassembled WGS sequence"/>
</dbReference>
<dbReference type="EMBL" id="JALP01000040">
    <property type="protein sequence ID" value="THG91865.1"/>
    <property type="molecule type" value="Genomic_DNA"/>
</dbReference>
<dbReference type="AlphaFoldDB" id="A0A094WP66"/>
<dbReference type="InterPro" id="IPR038078">
    <property type="entry name" value="PhoU-like_sf"/>
</dbReference>
<evidence type="ECO:0000259" key="2">
    <source>
        <dbReference type="Pfam" id="PF01895"/>
    </source>
</evidence>
<dbReference type="NCBIfam" id="TIGR02135">
    <property type="entry name" value="phoU_full"/>
    <property type="match status" value="1"/>
</dbReference>
<evidence type="ECO:0000313" key="6">
    <source>
        <dbReference type="Proteomes" id="UP000297014"/>
    </source>
</evidence>
<name>A0A094WP66_ALKAL</name>
<dbReference type="EMBL" id="ALPT02000007">
    <property type="protein sequence ID" value="KGA98631.1"/>
    <property type="molecule type" value="Genomic_DNA"/>
</dbReference>
<keyword evidence="1" id="KW-0592">Phosphate transport</keyword>
<dbReference type="Proteomes" id="UP000297014">
    <property type="component" value="Unassembled WGS sequence"/>
</dbReference>
<evidence type="ECO:0000313" key="4">
    <source>
        <dbReference type="EMBL" id="THG91865.1"/>
    </source>
</evidence>
<dbReference type="InterPro" id="IPR026022">
    <property type="entry name" value="PhoU_dom"/>
</dbReference>
<evidence type="ECO:0000256" key="1">
    <source>
        <dbReference type="PIRNR" id="PIRNR003107"/>
    </source>
</evidence>
<keyword evidence="1" id="KW-0813">Transport</keyword>
<dbReference type="PANTHER" id="PTHR42930:SF3">
    <property type="entry name" value="PHOSPHATE-SPECIFIC TRANSPORT SYSTEM ACCESSORY PROTEIN PHOU"/>
    <property type="match status" value="1"/>
</dbReference>
<accession>A0A094WP66</accession>
<dbReference type="Gene3D" id="1.20.58.220">
    <property type="entry name" value="Phosphate transport system protein phou homolog 2, domain 2"/>
    <property type="match status" value="2"/>
</dbReference>
<feature type="domain" description="PhoU" evidence="2">
    <location>
        <begin position="19"/>
        <end position="105"/>
    </location>
</feature>
<dbReference type="GO" id="GO:0006817">
    <property type="term" value="P:phosphate ion transport"/>
    <property type="evidence" value="ECO:0007669"/>
    <property type="project" value="UniProtKB-KW"/>
</dbReference>
<evidence type="ECO:0000313" key="3">
    <source>
        <dbReference type="EMBL" id="KGA98631.1"/>
    </source>
</evidence>
<organism evidence="3 5">
    <name type="scientific">Alkalihalobacillus alcalophilus ATCC 27647 = CGMCC 1.3604</name>
    <dbReference type="NCBI Taxonomy" id="1218173"/>
    <lineage>
        <taxon>Bacteria</taxon>
        <taxon>Bacillati</taxon>
        <taxon>Bacillota</taxon>
        <taxon>Bacilli</taxon>
        <taxon>Bacillales</taxon>
        <taxon>Bacillaceae</taxon>
        <taxon>Alkalihalobacillus</taxon>
    </lineage>
</organism>
<dbReference type="RefSeq" id="WP_003320971.1">
    <property type="nucleotide sequence ID" value="NZ_ALPT02000007.1"/>
</dbReference>
<comment type="subcellular location">
    <subcellularLocation>
        <location evidence="1">Cytoplasm</location>
    </subcellularLocation>
</comment>
<reference evidence="3 5" key="1">
    <citation type="journal article" date="2014" name="Genome Announc.">
        <title>Draft Genome Sequence of Bacillus alcalophilus AV1934, a Classic Alkaliphile Isolated from Human Feces in 1934.</title>
        <authorList>
            <person name="Attie O."/>
            <person name="Jayaprakash A."/>
            <person name="Shah H."/>
            <person name="Paulsen I.T."/>
            <person name="Morino M."/>
            <person name="Takahashi Y."/>
            <person name="Narumi I."/>
            <person name="Sachidanandam R."/>
            <person name="Satoh K."/>
            <person name="Ito M."/>
            <person name="Krulwich T.A."/>
        </authorList>
    </citation>
    <scope>NUCLEOTIDE SEQUENCE [LARGE SCALE GENOMIC DNA]</scope>
    <source>
        <strain evidence="3 5">AV1934</strain>
    </source>
</reference>
<dbReference type="SUPFAM" id="SSF109755">
    <property type="entry name" value="PhoU-like"/>
    <property type="match status" value="1"/>
</dbReference>
<dbReference type="GO" id="GO:0030643">
    <property type="term" value="P:intracellular phosphate ion homeostasis"/>
    <property type="evidence" value="ECO:0007669"/>
    <property type="project" value="InterPro"/>
</dbReference>
<dbReference type="InterPro" id="IPR028366">
    <property type="entry name" value="PhoU"/>
</dbReference>
<dbReference type="OrthoDB" id="9814256at2"/>
<evidence type="ECO:0000313" key="5">
    <source>
        <dbReference type="Proteomes" id="UP000002754"/>
    </source>
</evidence>
<sequence>MRDNLQTFTHAIHKVEKKIIRMAELTRRELELAVDSLVSKKEEKSHKVLELDLKVDDFDYKIHSSILELLMIQPPLPKELQALTTMNRISREYERIGDQAVNIADLGKDTSIRADSQLYMELKEMCRLTCSMLKGSMEVVQNKNLSQAKEIAEQDDIVDNYFHQIHLYIVSEMRRNTEQIESLANLLLVTRYLERSADHVVNVTRQIEKVTYLIE</sequence>
<dbReference type="eggNOG" id="COG0704">
    <property type="taxonomic scope" value="Bacteria"/>
</dbReference>
<comment type="similarity">
    <text evidence="1">Belongs to the PhoU family.</text>
</comment>
<keyword evidence="1" id="KW-0963">Cytoplasm</keyword>
<proteinExistence type="inferred from homology"/>
<dbReference type="GO" id="GO:0045936">
    <property type="term" value="P:negative regulation of phosphate metabolic process"/>
    <property type="evidence" value="ECO:0007669"/>
    <property type="project" value="InterPro"/>
</dbReference>
<keyword evidence="5" id="KW-1185">Reference proteome</keyword>
<dbReference type="PIRSF" id="PIRSF003107">
    <property type="entry name" value="PhoU"/>
    <property type="match status" value="1"/>
</dbReference>